<sequence length="448" mass="47790">MRTLNDVDPTTAATLGGIAGLTLGGVAMVAVRLSERATRSEVVIARPSPLPPGIADVLAVLRSSGIVVDASDRVVNNSPAAVAHGLVRGHDLVHPELVQMVREVRRDGVIRENELRLQNGLGEGRLVALARVAPLGADHVLLLVEDRSQAHRVEEVRRDFLANVSHELKTPVGGISLLAEAVLDAHDDPEAVARFATRIGVESQRLTRLVKEIVELSRLQGTDVVTDPEVVDVGECAADAVERCRLIAEEHDIELVTQLEPGCRVWGSTELVTTAVTNLVGNAIAYSDRSTRVGVTVRRPVEGLVDIAVTDQGEGIAPDEQARIFERFYRVDAARSRATGGTGLGLAIVKHVVDNHGGQVSVWSQVGRGSTFTIELPCALEQSDPWTDRQRPPLGPEPDYRAESGRDGRDGRDGGDARGFPDADGAGARADAPDPTTDRPVTTAKGLL</sequence>
<dbReference type="InterPro" id="IPR050351">
    <property type="entry name" value="BphY/WalK/GraS-like"/>
</dbReference>
<dbReference type="InterPro" id="IPR005467">
    <property type="entry name" value="His_kinase_dom"/>
</dbReference>
<comment type="catalytic activity">
    <reaction evidence="1">
        <text>ATP + protein L-histidine = ADP + protein N-phospho-L-histidine.</text>
        <dbReference type="EC" id="2.7.13.3"/>
    </reaction>
</comment>
<evidence type="ECO:0000256" key="7">
    <source>
        <dbReference type="ARBA" id="ARBA00022741"/>
    </source>
</evidence>
<keyword evidence="4" id="KW-1003">Cell membrane</keyword>
<dbReference type="GO" id="GO:0016036">
    <property type="term" value="P:cellular response to phosphate starvation"/>
    <property type="evidence" value="ECO:0007669"/>
    <property type="project" value="TreeGrafter"/>
</dbReference>
<feature type="compositionally biased region" description="Basic and acidic residues" evidence="13">
    <location>
        <begin position="398"/>
        <end position="421"/>
    </location>
</feature>
<dbReference type="GO" id="GO:0005524">
    <property type="term" value="F:ATP binding"/>
    <property type="evidence" value="ECO:0007669"/>
    <property type="project" value="UniProtKB-KW"/>
</dbReference>
<gene>
    <name evidence="16" type="ORF">DFJ68_0211</name>
</gene>
<feature type="domain" description="Histidine kinase" evidence="15">
    <location>
        <begin position="163"/>
        <end position="380"/>
    </location>
</feature>
<dbReference type="PRINTS" id="PR00344">
    <property type="entry name" value="BCTRLSENSOR"/>
</dbReference>
<feature type="transmembrane region" description="Helical" evidence="14">
    <location>
        <begin position="12"/>
        <end position="31"/>
    </location>
</feature>
<dbReference type="GO" id="GO:0000155">
    <property type="term" value="F:phosphorelay sensor kinase activity"/>
    <property type="evidence" value="ECO:0007669"/>
    <property type="project" value="InterPro"/>
</dbReference>
<feature type="region of interest" description="Disordered" evidence="13">
    <location>
        <begin position="383"/>
        <end position="448"/>
    </location>
</feature>
<keyword evidence="5" id="KW-0597">Phosphoprotein</keyword>
<organism evidence="16 17">
    <name type="scientific">Terracoccus luteus</name>
    <dbReference type="NCBI Taxonomy" id="53356"/>
    <lineage>
        <taxon>Bacteria</taxon>
        <taxon>Bacillati</taxon>
        <taxon>Actinomycetota</taxon>
        <taxon>Actinomycetes</taxon>
        <taxon>Micrococcales</taxon>
        <taxon>Intrasporangiaceae</taxon>
        <taxon>Terracoccus</taxon>
    </lineage>
</organism>
<dbReference type="Gene3D" id="1.10.287.130">
    <property type="match status" value="1"/>
</dbReference>
<evidence type="ECO:0000313" key="17">
    <source>
        <dbReference type="Proteomes" id="UP000278440"/>
    </source>
</evidence>
<evidence type="ECO:0000256" key="9">
    <source>
        <dbReference type="ARBA" id="ARBA00022840"/>
    </source>
</evidence>
<dbReference type="EC" id="2.7.13.3" evidence="3"/>
<keyword evidence="9" id="KW-0067">ATP-binding</keyword>
<evidence type="ECO:0000259" key="15">
    <source>
        <dbReference type="PROSITE" id="PS50109"/>
    </source>
</evidence>
<dbReference type="Proteomes" id="UP000278440">
    <property type="component" value="Unassembled WGS sequence"/>
</dbReference>
<evidence type="ECO:0000256" key="13">
    <source>
        <dbReference type="SAM" id="MobiDB-lite"/>
    </source>
</evidence>
<dbReference type="Pfam" id="PF02518">
    <property type="entry name" value="HATPase_c"/>
    <property type="match status" value="1"/>
</dbReference>
<accession>A0A495XQE8</accession>
<keyword evidence="14" id="KW-1133">Transmembrane helix</keyword>
<dbReference type="SUPFAM" id="SSF47384">
    <property type="entry name" value="Homodimeric domain of signal transducing histidine kinase"/>
    <property type="match status" value="1"/>
</dbReference>
<dbReference type="InterPro" id="IPR003661">
    <property type="entry name" value="HisK_dim/P_dom"/>
</dbReference>
<evidence type="ECO:0000256" key="3">
    <source>
        <dbReference type="ARBA" id="ARBA00012438"/>
    </source>
</evidence>
<dbReference type="PANTHER" id="PTHR45453">
    <property type="entry name" value="PHOSPHATE REGULON SENSOR PROTEIN PHOR"/>
    <property type="match status" value="1"/>
</dbReference>
<evidence type="ECO:0000256" key="1">
    <source>
        <dbReference type="ARBA" id="ARBA00000085"/>
    </source>
</evidence>
<dbReference type="OrthoDB" id="9813151at2"/>
<dbReference type="InterPro" id="IPR036890">
    <property type="entry name" value="HATPase_C_sf"/>
</dbReference>
<keyword evidence="10" id="KW-0902">Two-component regulatory system</keyword>
<evidence type="ECO:0000256" key="14">
    <source>
        <dbReference type="SAM" id="Phobius"/>
    </source>
</evidence>
<dbReference type="InterPro" id="IPR036097">
    <property type="entry name" value="HisK_dim/P_sf"/>
</dbReference>
<reference evidence="16 17" key="1">
    <citation type="submission" date="2018-10" db="EMBL/GenBank/DDBJ databases">
        <title>Sequencing the genomes of 1000 actinobacteria strains.</title>
        <authorList>
            <person name="Klenk H.-P."/>
        </authorList>
    </citation>
    <scope>NUCLEOTIDE SEQUENCE [LARGE SCALE GENOMIC DNA]</scope>
    <source>
        <strain evidence="16 17">DSM 44267</strain>
    </source>
</reference>
<dbReference type="PANTHER" id="PTHR45453:SF1">
    <property type="entry name" value="PHOSPHATE REGULON SENSOR PROTEIN PHOR"/>
    <property type="match status" value="1"/>
</dbReference>
<evidence type="ECO:0000256" key="12">
    <source>
        <dbReference type="ARBA" id="ARBA00039401"/>
    </source>
</evidence>
<evidence type="ECO:0000313" key="16">
    <source>
        <dbReference type="EMBL" id="RKT76811.1"/>
    </source>
</evidence>
<keyword evidence="6" id="KW-0808">Transferase</keyword>
<dbReference type="InterPro" id="IPR003594">
    <property type="entry name" value="HATPase_dom"/>
</dbReference>
<name>A0A495XQE8_9MICO</name>
<evidence type="ECO:0000256" key="6">
    <source>
        <dbReference type="ARBA" id="ARBA00022679"/>
    </source>
</evidence>
<feature type="compositionally biased region" description="Low complexity" evidence="13">
    <location>
        <begin position="422"/>
        <end position="440"/>
    </location>
</feature>
<dbReference type="GO" id="GO:0005886">
    <property type="term" value="C:plasma membrane"/>
    <property type="evidence" value="ECO:0007669"/>
    <property type="project" value="UniProtKB-SubCell"/>
</dbReference>
<evidence type="ECO:0000256" key="2">
    <source>
        <dbReference type="ARBA" id="ARBA00004236"/>
    </source>
</evidence>
<dbReference type="PROSITE" id="PS50109">
    <property type="entry name" value="HIS_KIN"/>
    <property type="match status" value="1"/>
</dbReference>
<dbReference type="SMART" id="SM00387">
    <property type="entry name" value="HATPase_c"/>
    <property type="match status" value="1"/>
</dbReference>
<dbReference type="AlphaFoldDB" id="A0A495XQE8"/>
<protein>
    <recommendedName>
        <fullName evidence="12">Sensor-like histidine kinase SenX3</fullName>
        <ecNumber evidence="3">2.7.13.3</ecNumber>
    </recommendedName>
</protein>
<dbReference type="SMART" id="SM00388">
    <property type="entry name" value="HisKA"/>
    <property type="match status" value="1"/>
</dbReference>
<evidence type="ECO:0000256" key="5">
    <source>
        <dbReference type="ARBA" id="ARBA00022553"/>
    </source>
</evidence>
<evidence type="ECO:0000256" key="4">
    <source>
        <dbReference type="ARBA" id="ARBA00022475"/>
    </source>
</evidence>
<dbReference type="InterPro" id="IPR004358">
    <property type="entry name" value="Sig_transdc_His_kin-like_C"/>
</dbReference>
<keyword evidence="14" id="KW-0812">Transmembrane</keyword>
<comment type="subcellular location">
    <subcellularLocation>
        <location evidence="2">Cell membrane</location>
    </subcellularLocation>
</comment>
<evidence type="ECO:0000256" key="8">
    <source>
        <dbReference type="ARBA" id="ARBA00022777"/>
    </source>
</evidence>
<dbReference type="EMBL" id="RBXT01000001">
    <property type="protein sequence ID" value="RKT76811.1"/>
    <property type="molecule type" value="Genomic_DNA"/>
</dbReference>
<evidence type="ECO:0000256" key="11">
    <source>
        <dbReference type="ARBA" id="ARBA00023136"/>
    </source>
</evidence>
<dbReference type="CDD" id="cd00075">
    <property type="entry name" value="HATPase"/>
    <property type="match status" value="1"/>
</dbReference>
<dbReference type="FunFam" id="1.10.287.130:FF:000008">
    <property type="entry name" value="Two-component sensor histidine kinase"/>
    <property type="match status" value="1"/>
</dbReference>
<dbReference type="Gene3D" id="3.30.565.10">
    <property type="entry name" value="Histidine kinase-like ATPase, C-terminal domain"/>
    <property type="match status" value="1"/>
</dbReference>
<evidence type="ECO:0000256" key="10">
    <source>
        <dbReference type="ARBA" id="ARBA00023012"/>
    </source>
</evidence>
<dbReference type="GO" id="GO:0004721">
    <property type="term" value="F:phosphoprotein phosphatase activity"/>
    <property type="evidence" value="ECO:0007669"/>
    <property type="project" value="TreeGrafter"/>
</dbReference>
<dbReference type="SUPFAM" id="SSF55874">
    <property type="entry name" value="ATPase domain of HSP90 chaperone/DNA topoisomerase II/histidine kinase"/>
    <property type="match status" value="1"/>
</dbReference>
<dbReference type="CDD" id="cd00082">
    <property type="entry name" value="HisKA"/>
    <property type="match status" value="1"/>
</dbReference>
<dbReference type="FunFam" id="3.30.565.10:FF:000006">
    <property type="entry name" value="Sensor histidine kinase WalK"/>
    <property type="match status" value="1"/>
</dbReference>
<dbReference type="Pfam" id="PF00512">
    <property type="entry name" value="HisKA"/>
    <property type="match status" value="1"/>
</dbReference>
<keyword evidence="17" id="KW-1185">Reference proteome</keyword>
<keyword evidence="7" id="KW-0547">Nucleotide-binding</keyword>
<keyword evidence="8 16" id="KW-0418">Kinase</keyword>
<comment type="caution">
    <text evidence="16">The sequence shown here is derived from an EMBL/GenBank/DDBJ whole genome shotgun (WGS) entry which is preliminary data.</text>
</comment>
<keyword evidence="11 14" id="KW-0472">Membrane</keyword>
<proteinExistence type="predicted"/>